<accession>A0A543PPN4</accession>
<dbReference type="AlphaFoldDB" id="A0A543PPN4"/>
<evidence type="ECO:0000313" key="3">
    <source>
        <dbReference type="Proteomes" id="UP000320085"/>
    </source>
</evidence>
<feature type="compositionally biased region" description="Low complexity" evidence="1">
    <location>
        <begin position="66"/>
        <end position="78"/>
    </location>
</feature>
<dbReference type="EMBL" id="VFQF01000002">
    <property type="protein sequence ID" value="TQN46041.1"/>
    <property type="molecule type" value="Genomic_DNA"/>
</dbReference>
<organism evidence="2 3">
    <name type="scientific">Humibacillus xanthopallidus</name>
    <dbReference type="NCBI Taxonomy" id="412689"/>
    <lineage>
        <taxon>Bacteria</taxon>
        <taxon>Bacillati</taxon>
        <taxon>Actinomycetota</taxon>
        <taxon>Actinomycetes</taxon>
        <taxon>Micrococcales</taxon>
        <taxon>Intrasporangiaceae</taxon>
        <taxon>Humibacillus</taxon>
    </lineage>
</organism>
<reference evidence="2 3" key="1">
    <citation type="submission" date="2019-06" db="EMBL/GenBank/DDBJ databases">
        <title>Sequencing the genomes of 1000 actinobacteria strains.</title>
        <authorList>
            <person name="Klenk H.-P."/>
        </authorList>
    </citation>
    <scope>NUCLEOTIDE SEQUENCE [LARGE SCALE GENOMIC DNA]</scope>
    <source>
        <strain evidence="2 3">DSM 21776</strain>
    </source>
</reference>
<feature type="region of interest" description="Disordered" evidence="1">
    <location>
        <begin position="53"/>
        <end position="111"/>
    </location>
</feature>
<sequence length="111" mass="11964">MSTASTGLRLSPQEALARDLIVERVAARHRAHRRRHPSRAAVLLRSLADRLDRSERLDLGAGDRSATAAGPHAVPAAPRTGLHDSPHDAPHAGQPRPWAATARRAPHRHSG</sequence>
<evidence type="ECO:0000313" key="2">
    <source>
        <dbReference type="EMBL" id="TQN46041.1"/>
    </source>
</evidence>
<dbReference type="Proteomes" id="UP000320085">
    <property type="component" value="Unassembled WGS sequence"/>
</dbReference>
<feature type="compositionally biased region" description="Basic and acidic residues" evidence="1">
    <location>
        <begin position="81"/>
        <end position="90"/>
    </location>
</feature>
<gene>
    <name evidence="2" type="ORF">FHX52_2747</name>
</gene>
<comment type="caution">
    <text evidence="2">The sequence shown here is derived from an EMBL/GenBank/DDBJ whole genome shotgun (WGS) entry which is preliminary data.</text>
</comment>
<name>A0A543PPN4_9MICO</name>
<proteinExistence type="predicted"/>
<evidence type="ECO:0000256" key="1">
    <source>
        <dbReference type="SAM" id="MobiDB-lite"/>
    </source>
</evidence>
<protein>
    <submittedName>
        <fullName evidence="2">Uncharacterized protein</fullName>
    </submittedName>
</protein>
<dbReference type="RefSeq" id="WP_141822874.1">
    <property type="nucleotide sequence ID" value="NZ_BAAAQC010000004.1"/>
</dbReference>